<dbReference type="SUPFAM" id="SSF56935">
    <property type="entry name" value="Porins"/>
    <property type="match status" value="1"/>
</dbReference>
<evidence type="ECO:0000256" key="8">
    <source>
        <dbReference type="SAM" id="SignalP"/>
    </source>
</evidence>
<keyword evidence="11" id="KW-1185">Reference proteome</keyword>
<feature type="chain" id="PRO_5043437407" evidence="8">
    <location>
        <begin position="20"/>
        <end position="1079"/>
    </location>
</feature>
<feature type="signal peptide" evidence="8">
    <location>
        <begin position="1"/>
        <end position="19"/>
    </location>
</feature>
<dbReference type="AlphaFoldDB" id="A0AAU9C879"/>
<dbReference type="InterPro" id="IPR008969">
    <property type="entry name" value="CarboxyPept-like_regulatory"/>
</dbReference>
<evidence type="ECO:0000256" key="7">
    <source>
        <dbReference type="PROSITE-ProRule" id="PRU01360"/>
    </source>
</evidence>
<evidence type="ECO:0000259" key="9">
    <source>
        <dbReference type="Pfam" id="PF07715"/>
    </source>
</evidence>
<evidence type="ECO:0000313" key="10">
    <source>
        <dbReference type="EMBL" id="BDD08316.1"/>
    </source>
</evidence>
<dbReference type="Pfam" id="PF13715">
    <property type="entry name" value="CarbopepD_reg_2"/>
    <property type="match status" value="1"/>
</dbReference>
<dbReference type="KEGG" id="fax:FUAX_07480"/>
<keyword evidence="8" id="KW-0732">Signal</keyword>
<evidence type="ECO:0000256" key="3">
    <source>
        <dbReference type="ARBA" id="ARBA00022452"/>
    </source>
</evidence>
<dbReference type="InterPro" id="IPR012910">
    <property type="entry name" value="Plug_dom"/>
</dbReference>
<gene>
    <name evidence="10" type="ORF">FUAX_07480</name>
</gene>
<dbReference type="GO" id="GO:0009279">
    <property type="term" value="C:cell outer membrane"/>
    <property type="evidence" value="ECO:0007669"/>
    <property type="project" value="UniProtKB-SubCell"/>
</dbReference>
<keyword evidence="3 7" id="KW-1134">Transmembrane beta strand</keyword>
<feature type="domain" description="TonB-dependent receptor plug" evidence="9">
    <location>
        <begin position="121"/>
        <end position="244"/>
    </location>
</feature>
<comment type="subcellular location">
    <subcellularLocation>
        <location evidence="1 7">Cell outer membrane</location>
        <topology evidence="1 7">Multi-pass membrane protein</topology>
    </subcellularLocation>
</comment>
<dbReference type="SUPFAM" id="SSF49464">
    <property type="entry name" value="Carboxypeptidase regulatory domain-like"/>
    <property type="match status" value="1"/>
</dbReference>
<organism evidence="10 11">
    <name type="scientific">Fulvitalea axinellae</name>
    <dbReference type="NCBI Taxonomy" id="1182444"/>
    <lineage>
        <taxon>Bacteria</taxon>
        <taxon>Pseudomonadati</taxon>
        <taxon>Bacteroidota</taxon>
        <taxon>Cytophagia</taxon>
        <taxon>Cytophagales</taxon>
        <taxon>Persicobacteraceae</taxon>
        <taxon>Fulvitalea</taxon>
    </lineage>
</organism>
<evidence type="ECO:0000256" key="4">
    <source>
        <dbReference type="ARBA" id="ARBA00022692"/>
    </source>
</evidence>
<dbReference type="InterPro" id="IPR036942">
    <property type="entry name" value="Beta-barrel_TonB_sf"/>
</dbReference>
<sequence length="1079" mass="121422">MRKLLLLAGLYLLAFNAIAQDRVLIKGHVKDSEGEALIGANILEVDADGRFVTGTVTDFNGFYMIKIDPKNRLKVSFIGFKERFLDLNGQSTIDVVLDDGAQQLNVVTVEAEPQNDDGISLRDIPMSVKKVDITELDPIGATSVDQMLQGRVSGVDIMSFSGDPGAGMQIRIRGTATILGNREPLFIVDGVPFDTETSNFDFQSADVRDFGALLAIAPEDIKDIEISKDAASAAIWGSRAANGIISITTKRGRKSKPRIQYSYQSTWENLRDPIPMLNAKEYVTMQKEMYFNVRGNIYENTNPVIDLSDDSFDGYQNYRADTDWLDAITQQGRRDNHHISVSGGGDKVRYRSSIGFLTHQGTTKGTNLDRLSVKTNLDYNISKRLKFTTDISYTRNDRDALYFGNTREVAYRKMPNMSIYEYDVEGNLTGNYFNGSWDEPYQSFDWANRKNIPFFNPVAVTDESTNNTLEDRLRTTFRLQYNITDYLMIKSDISFDAVNNRYRLFLSESSINAGPWDDAWKNKVSKGSSSNFRVQTFTNLIYTPNLGEDHALTSYFRWNTDEGQGTNFRVEAGSSASEKLTEPARGGRLISFGAGSGPYRNLGGVWNTHYKWKDRYIVSGGFRVEASSNFGADTRWGMFPMGSVGWKLAQEPFLADAEWLNEFTLRSSYGVNGIAPGAGQNYAFYSTEGKQGDTKYAYQYLNELGVAPSNVQLRNLSWEKIHQFDIGFEMFAFGDRLSVVFDYYQKNSEDLIMNVALPRSTGYDSHLKNWGQLSNKGVEFSIDATPVKTKDWRVDLGFNIAHNINTVKEVNDNLVLTKGDMLKNGQYGTRLVIGDPIGGFYGYLSDGVYEDKKATIAKDKFGNPIPDYTGKNEFLYMKMGDPGQTEFQAGDARYKDINNDGIINELDVVYLGSSNPDFTGGANFRVSYRGLSISGLFHFRQGFEILNAARMHTENMTNTDNQSKATLRRWRKDGDVTDIPRPIFNTGFNWLGSDRFVEDGSYIRLKNVSLNYRFEREFLKRFGLRDLNVFTTFYNLFTITDYTGQDPEVGLGANPFSFGVDNSRTPPARSVIFGLSVSL</sequence>
<dbReference type="Gene3D" id="2.170.130.10">
    <property type="entry name" value="TonB-dependent receptor, plug domain"/>
    <property type="match status" value="1"/>
</dbReference>
<accession>A0AAU9C879</accession>
<evidence type="ECO:0000313" key="11">
    <source>
        <dbReference type="Proteomes" id="UP001348817"/>
    </source>
</evidence>
<evidence type="ECO:0000256" key="2">
    <source>
        <dbReference type="ARBA" id="ARBA00022448"/>
    </source>
</evidence>
<keyword evidence="6 7" id="KW-0998">Cell outer membrane</keyword>
<dbReference type="RefSeq" id="WP_338393584.1">
    <property type="nucleotide sequence ID" value="NZ_AP025314.1"/>
</dbReference>
<keyword evidence="2 7" id="KW-0813">Transport</keyword>
<evidence type="ECO:0000256" key="6">
    <source>
        <dbReference type="ARBA" id="ARBA00023237"/>
    </source>
</evidence>
<dbReference type="NCBIfam" id="TIGR04056">
    <property type="entry name" value="OMP_RagA_SusC"/>
    <property type="match status" value="1"/>
</dbReference>
<protein>
    <submittedName>
        <fullName evidence="10">SusC/RagA family TonB-linked outer membrane protein</fullName>
    </submittedName>
</protein>
<name>A0AAU9C879_9BACT</name>
<dbReference type="InterPro" id="IPR039426">
    <property type="entry name" value="TonB-dep_rcpt-like"/>
</dbReference>
<proteinExistence type="inferred from homology"/>
<keyword evidence="5 7" id="KW-0472">Membrane</keyword>
<dbReference type="PROSITE" id="PS52016">
    <property type="entry name" value="TONB_DEPENDENT_REC_3"/>
    <property type="match status" value="1"/>
</dbReference>
<reference evidence="10 11" key="1">
    <citation type="submission" date="2021-12" db="EMBL/GenBank/DDBJ databases">
        <title>Genome sequencing of bacteria with rrn-lacking chromosome and rrn-plasmid.</title>
        <authorList>
            <person name="Anda M."/>
            <person name="Iwasaki W."/>
        </authorList>
    </citation>
    <scope>NUCLEOTIDE SEQUENCE [LARGE SCALE GENOMIC DNA]</scope>
    <source>
        <strain evidence="10 11">DSM 100852</strain>
    </source>
</reference>
<dbReference type="Gene3D" id="2.40.170.20">
    <property type="entry name" value="TonB-dependent receptor, beta-barrel domain"/>
    <property type="match status" value="1"/>
</dbReference>
<dbReference type="Pfam" id="PF07715">
    <property type="entry name" value="Plug"/>
    <property type="match status" value="1"/>
</dbReference>
<evidence type="ECO:0000256" key="1">
    <source>
        <dbReference type="ARBA" id="ARBA00004571"/>
    </source>
</evidence>
<dbReference type="EMBL" id="AP025314">
    <property type="protein sequence ID" value="BDD08316.1"/>
    <property type="molecule type" value="Genomic_DNA"/>
</dbReference>
<dbReference type="Proteomes" id="UP001348817">
    <property type="component" value="Chromosome"/>
</dbReference>
<dbReference type="InterPro" id="IPR023996">
    <property type="entry name" value="TonB-dep_OMP_SusC/RagA"/>
</dbReference>
<dbReference type="InterPro" id="IPR037066">
    <property type="entry name" value="Plug_dom_sf"/>
</dbReference>
<comment type="similarity">
    <text evidence="7">Belongs to the TonB-dependent receptor family.</text>
</comment>
<evidence type="ECO:0000256" key="5">
    <source>
        <dbReference type="ARBA" id="ARBA00023136"/>
    </source>
</evidence>
<keyword evidence="4 7" id="KW-0812">Transmembrane</keyword>